<evidence type="ECO:0000259" key="1">
    <source>
        <dbReference type="Pfam" id="PF00078"/>
    </source>
</evidence>
<dbReference type="Pfam" id="PF00078">
    <property type="entry name" value="RVT_1"/>
    <property type="match status" value="1"/>
</dbReference>
<dbReference type="InterPro" id="IPR043502">
    <property type="entry name" value="DNA/RNA_pol_sf"/>
</dbReference>
<dbReference type="InterPro" id="IPR052343">
    <property type="entry name" value="Retrotransposon-Effector_Assoc"/>
</dbReference>
<name>A0AAW2WG94_9LAMI</name>
<proteinExistence type="predicted"/>
<feature type="domain" description="Reverse transcriptase" evidence="1">
    <location>
        <begin position="565"/>
        <end position="708"/>
    </location>
</feature>
<dbReference type="PANTHER" id="PTHR46890">
    <property type="entry name" value="NON-LTR RETROLELEMENT REVERSE TRANSCRIPTASE-LIKE PROTEIN-RELATED"/>
    <property type="match status" value="1"/>
</dbReference>
<dbReference type="InterPro" id="IPR000477">
    <property type="entry name" value="RT_dom"/>
</dbReference>
<dbReference type="PANTHER" id="PTHR46890:SF48">
    <property type="entry name" value="RNA-DIRECTED DNA POLYMERASE"/>
    <property type="match status" value="1"/>
</dbReference>
<dbReference type="EMBL" id="JACGWN010000008">
    <property type="protein sequence ID" value="KAL0439816.1"/>
    <property type="molecule type" value="Genomic_DNA"/>
</dbReference>
<accession>A0AAW2WG94</accession>
<comment type="caution">
    <text evidence="2">The sequence shown here is derived from an EMBL/GenBank/DDBJ whole genome shotgun (WGS) entry which is preliminary data.</text>
</comment>
<dbReference type="InterPro" id="IPR036691">
    <property type="entry name" value="Endo/exonu/phosph_ase_sf"/>
</dbReference>
<dbReference type="Gene3D" id="3.60.10.10">
    <property type="entry name" value="Endonuclease/exonuclease/phosphatase"/>
    <property type="match status" value="1"/>
</dbReference>
<reference evidence="2" key="1">
    <citation type="submission" date="2020-06" db="EMBL/GenBank/DDBJ databases">
        <authorList>
            <person name="Li T."/>
            <person name="Hu X."/>
            <person name="Zhang T."/>
            <person name="Song X."/>
            <person name="Zhang H."/>
            <person name="Dai N."/>
            <person name="Sheng W."/>
            <person name="Hou X."/>
            <person name="Wei L."/>
        </authorList>
    </citation>
    <scope>NUCLEOTIDE SEQUENCE</scope>
    <source>
        <strain evidence="2">KEN1</strain>
        <tissue evidence="2">Leaf</tissue>
    </source>
</reference>
<dbReference type="SUPFAM" id="SSF56219">
    <property type="entry name" value="DNase I-like"/>
    <property type="match status" value="1"/>
</dbReference>
<protein>
    <recommendedName>
        <fullName evidence="1">Reverse transcriptase domain-containing protein</fullName>
    </recommendedName>
</protein>
<dbReference type="AlphaFoldDB" id="A0AAW2WG94"/>
<evidence type="ECO:0000313" key="2">
    <source>
        <dbReference type="EMBL" id="KAL0439816.1"/>
    </source>
</evidence>
<organism evidence="2">
    <name type="scientific">Sesamum latifolium</name>
    <dbReference type="NCBI Taxonomy" id="2727402"/>
    <lineage>
        <taxon>Eukaryota</taxon>
        <taxon>Viridiplantae</taxon>
        <taxon>Streptophyta</taxon>
        <taxon>Embryophyta</taxon>
        <taxon>Tracheophyta</taxon>
        <taxon>Spermatophyta</taxon>
        <taxon>Magnoliopsida</taxon>
        <taxon>eudicotyledons</taxon>
        <taxon>Gunneridae</taxon>
        <taxon>Pentapetalae</taxon>
        <taxon>asterids</taxon>
        <taxon>lamiids</taxon>
        <taxon>Lamiales</taxon>
        <taxon>Pedaliaceae</taxon>
        <taxon>Sesamum</taxon>
    </lineage>
</organism>
<reference evidence="2" key="2">
    <citation type="journal article" date="2024" name="Plant">
        <title>Genomic evolution and insights into agronomic trait innovations of Sesamum species.</title>
        <authorList>
            <person name="Miao H."/>
            <person name="Wang L."/>
            <person name="Qu L."/>
            <person name="Liu H."/>
            <person name="Sun Y."/>
            <person name="Le M."/>
            <person name="Wang Q."/>
            <person name="Wei S."/>
            <person name="Zheng Y."/>
            <person name="Lin W."/>
            <person name="Duan Y."/>
            <person name="Cao H."/>
            <person name="Xiong S."/>
            <person name="Wang X."/>
            <person name="Wei L."/>
            <person name="Li C."/>
            <person name="Ma Q."/>
            <person name="Ju M."/>
            <person name="Zhao R."/>
            <person name="Li G."/>
            <person name="Mu C."/>
            <person name="Tian Q."/>
            <person name="Mei H."/>
            <person name="Zhang T."/>
            <person name="Gao T."/>
            <person name="Zhang H."/>
        </authorList>
    </citation>
    <scope>NUCLEOTIDE SEQUENCE</scope>
    <source>
        <strain evidence="2">KEN1</strain>
    </source>
</reference>
<sequence>MLDYQSKLPKHLVVLSPILSEGKESPIKVDIKYEWLPLRCKQCFSLGHTATACPDTKVKKQAAPVAIYVQKQQSTSVDSSKKRDDVADTHAQVEADVDPCLSRPTNGPVGVNVAIAPATHCRNIPSPPGLALSKDTGRNNKGKEIIVYNPFEVLGADRGESEEEREQLNISQNTGPCSTMITVAAWNVRGLNSVAHQYAVGQLVRDKGIKFLGLLETRSFKQTDVHQVLISVVYGHCDSTRRWLLWRGLQTLSESITNIPWCVLGDFNAVIDSSESCGRVTEATNAMAEFREFITGAALVHLPFTGCPYTWHNCSEGSRSFWRQRRPEWGVFRFDNFLAKQPEFLNAVHGVWRHQIYGTKMYGVVCKLKALKVTFRAQRKIKGNLSNNVCLAKEFLEKAQGLFDMFKEDILLQLVQWCRAIYCKAVEIETSMLRQRAKLNWFKHGDQCSKIFFRKINAKRAKQRSLLGGLSQRRSLNFDFLQPHLKHTLTIEEANGLLLPVTQTEIKEAFFDISEDSAPGPDGYTSAFFKAAWPEIGNDICAAVTECFVSGRLLKQLNATLLVLIPKVQLPVRVSDFRPIACCNVVYKAISKILVQCMQRVLHMLIDYSKNAFVPGRSIADSILLAQELLAGYNQVRLPQRCTIKVDIQKAYDSVNWDFILESLKIFNFPSRFISWIEQCMTTATFSLSLNGSIHGFFKGSRGIRQGDSSFGLQTCSHDTFA</sequence>
<dbReference type="SUPFAM" id="SSF56672">
    <property type="entry name" value="DNA/RNA polymerases"/>
    <property type="match status" value="1"/>
</dbReference>
<gene>
    <name evidence="2" type="ORF">Slati_2464600</name>
</gene>